<dbReference type="OMA" id="MATAYCL"/>
<dbReference type="Gramene" id="TraesCAD_scaffold_078046_01G000100.1">
    <property type="protein sequence ID" value="TraesCAD_scaffold_078046_01G000100.1"/>
    <property type="gene ID" value="TraesCAD_scaffold_078046_01G000100"/>
</dbReference>
<evidence type="ECO:0000256" key="1">
    <source>
        <dbReference type="SAM" id="Phobius"/>
    </source>
</evidence>
<keyword evidence="1" id="KW-0812">Transmembrane</keyword>
<dbReference type="Gramene" id="TraesWEE_scaffold_064736_01G000100.1">
    <property type="protein sequence ID" value="TraesWEE_scaffold_064736_01G000100.1"/>
    <property type="gene ID" value="TraesWEE_scaffold_064736_01G000100"/>
</dbReference>
<keyword evidence="1" id="KW-0472">Membrane</keyword>
<dbReference type="Gramene" id="TraesRN6D0100539200.1">
    <property type="protein sequence ID" value="TraesRN6D0100539200.1"/>
    <property type="gene ID" value="TraesRN6D0100539200"/>
</dbReference>
<dbReference type="Gramene" id="TraesROB_scaffold_081459_01G000300.1">
    <property type="protein sequence ID" value="TraesROB_scaffold_081459_01G000300.1"/>
    <property type="gene ID" value="TraesROB_scaffold_081459_01G000300"/>
</dbReference>
<dbReference type="Gramene" id="TraesPARA_EIv1.0_2164940.1">
    <property type="protein sequence ID" value="TraesPARA_EIv1.0_2164940.1.CDS1"/>
    <property type="gene ID" value="TraesPARA_EIv1.0_2164940"/>
</dbReference>
<name>A0A3B6QH59_WHEAT</name>
<reference evidence="2" key="1">
    <citation type="submission" date="2018-08" db="EMBL/GenBank/DDBJ databases">
        <authorList>
            <person name="Rossello M."/>
        </authorList>
    </citation>
    <scope>NUCLEOTIDE SEQUENCE [LARGE SCALE GENOMIC DNA]</scope>
    <source>
        <strain evidence="2">cv. Chinese Spring</strain>
    </source>
</reference>
<dbReference type="AlphaFoldDB" id="A0A3B6QH59"/>
<feature type="transmembrane region" description="Helical" evidence="1">
    <location>
        <begin position="39"/>
        <end position="59"/>
    </location>
</feature>
<keyword evidence="1" id="KW-1133">Transmembrane helix</keyword>
<dbReference type="Gramene" id="TraesCLE_scaffold_069680_01G000100.1">
    <property type="protein sequence ID" value="TraesCLE_scaffold_069680_01G000100.1"/>
    <property type="gene ID" value="TraesCLE_scaffold_069680_01G000100"/>
</dbReference>
<sequence length="135" mass="14081">MGSAASSNNNATPDLDLEATVSEIVQSVFPGASPTKAQLASSLWAVGSATFVFGMSTVLHPPQAGPIFGPVFHYLILGVVVATAAVEMATAVFLRVPVLSDKPRLHTFARRLLPFAYLVLLVAVSTSGLAISFKP</sequence>
<reference evidence="2" key="2">
    <citation type="submission" date="2018-10" db="UniProtKB">
        <authorList>
            <consortium name="EnsemblPlants"/>
        </authorList>
    </citation>
    <scope>IDENTIFICATION</scope>
</reference>
<feature type="transmembrane region" description="Helical" evidence="1">
    <location>
        <begin position="71"/>
        <end position="94"/>
    </location>
</feature>
<dbReference type="SMR" id="A0A3B6QH59"/>
<dbReference type="PANTHER" id="PTHR33530:SF15">
    <property type="entry name" value="OS01G0147100 PROTEIN"/>
    <property type="match status" value="1"/>
</dbReference>
<evidence type="ECO:0000313" key="2">
    <source>
        <dbReference type="EnsemblPlants" id="TraesCS6D02G202900.1.cds1"/>
    </source>
</evidence>
<dbReference type="EnsemblPlants" id="TraesCS6D02G202900.1">
    <property type="protein sequence ID" value="TraesCS6D02G202900.1.cds1"/>
    <property type="gene ID" value="TraesCS6D02G202900"/>
</dbReference>
<dbReference type="PANTHER" id="PTHR33530">
    <property type="entry name" value="OS01G0147100 PROTEIN"/>
    <property type="match status" value="1"/>
</dbReference>
<dbReference type="InterPro" id="IPR022149">
    <property type="entry name" value="DUF3681"/>
</dbReference>
<dbReference type="Gramene" id="TraesCS6D03G0505800.1">
    <property type="protein sequence ID" value="TraesCS6D03G0505800.1.CDS1"/>
    <property type="gene ID" value="TraesCS6D03G0505800"/>
</dbReference>
<accession>A0A3B6QH59</accession>
<dbReference type="OrthoDB" id="10407113at2759"/>
<dbReference type="Proteomes" id="UP000019116">
    <property type="component" value="Chromosome 6D"/>
</dbReference>
<keyword evidence="3" id="KW-1185">Reference proteome</keyword>
<organism evidence="2">
    <name type="scientific">Triticum aestivum</name>
    <name type="common">Wheat</name>
    <dbReference type="NCBI Taxonomy" id="4565"/>
    <lineage>
        <taxon>Eukaryota</taxon>
        <taxon>Viridiplantae</taxon>
        <taxon>Streptophyta</taxon>
        <taxon>Embryophyta</taxon>
        <taxon>Tracheophyta</taxon>
        <taxon>Spermatophyta</taxon>
        <taxon>Magnoliopsida</taxon>
        <taxon>Liliopsida</taxon>
        <taxon>Poales</taxon>
        <taxon>Poaceae</taxon>
        <taxon>BOP clade</taxon>
        <taxon>Pooideae</taxon>
        <taxon>Triticodae</taxon>
        <taxon>Triticeae</taxon>
        <taxon>Triticinae</taxon>
        <taxon>Triticum</taxon>
    </lineage>
</organism>
<proteinExistence type="predicted"/>
<dbReference type="Gramene" id="TraesCS6D02G202900.1">
    <property type="protein sequence ID" value="TraesCS6D02G202900.1.cds1"/>
    <property type="gene ID" value="TraesCS6D02G202900"/>
</dbReference>
<protein>
    <submittedName>
        <fullName evidence="2">Uncharacterized protein</fullName>
    </submittedName>
</protein>
<feature type="transmembrane region" description="Helical" evidence="1">
    <location>
        <begin position="115"/>
        <end position="133"/>
    </location>
</feature>
<evidence type="ECO:0000313" key="3">
    <source>
        <dbReference type="Proteomes" id="UP000019116"/>
    </source>
</evidence>